<accession>A0A7D5LCA2</accession>
<dbReference type="NCBIfam" id="NF003162">
    <property type="entry name" value="PRK04140.1"/>
    <property type="match status" value="1"/>
</dbReference>
<feature type="region of interest" description="Disordered" evidence="5">
    <location>
        <begin position="192"/>
        <end position="211"/>
    </location>
</feature>
<dbReference type="CDD" id="cd00093">
    <property type="entry name" value="HTH_XRE"/>
    <property type="match status" value="1"/>
</dbReference>
<feature type="domain" description="HTH cro/C1-type" evidence="6">
    <location>
        <begin position="132"/>
        <end position="185"/>
    </location>
</feature>
<evidence type="ECO:0000313" key="7">
    <source>
        <dbReference type="EMBL" id="QLG63027.1"/>
    </source>
</evidence>
<dbReference type="GO" id="GO:0003700">
    <property type="term" value="F:DNA-binding transcription factor activity"/>
    <property type="evidence" value="ECO:0007669"/>
    <property type="project" value="UniProtKB-UniRule"/>
</dbReference>
<organism evidence="7 8">
    <name type="scientific">Halorarum salinum</name>
    <dbReference type="NCBI Taxonomy" id="2743089"/>
    <lineage>
        <taxon>Archaea</taxon>
        <taxon>Methanobacteriati</taxon>
        <taxon>Methanobacteriota</taxon>
        <taxon>Stenosarchaea group</taxon>
        <taxon>Halobacteria</taxon>
        <taxon>Halobacteriales</taxon>
        <taxon>Haloferacaceae</taxon>
        <taxon>Halorarum</taxon>
    </lineage>
</organism>
<evidence type="ECO:0000256" key="4">
    <source>
        <dbReference type="HAMAP-Rule" id="MF_00584"/>
    </source>
</evidence>
<dbReference type="InterPro" id="IPR010982">
    <property type="entry name" value="Lambda_DNA-bd_dom_sf"/>
</dbReference>
<dbReference type="RefSeq" id="WP_179269612.1">
    <property type="nucleotide sequence ID" value="NZ_CP058579.1"/>
</dbReference>
<keyword evidence="3 4" id="KW-0804">Transcription</keyword>
<proteinExistence type="inferred from homology"/>
<dbReference type="InterPro" id="IPR020886">
    <property type="entry name" value="MTH_967-like"/>
</dbReference>
<evidence type="ECO:0000313" key="8">
    <source>
        <dbReference type="Proteomes" id="UP000509626"/>
    </source>
</evidence>
<dbReference type="AlphaFoldDB" id="A0A7D5LCA2"/>
<dbReference type="InterPro" id="IPR001387">
    <property type="entry name" value="Cro/C1-type_HTH"/>
</dbReference>
<dbReference type="PROSITE" id="PS50943">
    <property type="entry name" value="HTH_CROC1"/>
    <property type="match status" value="1"/>
</dbReference>
<dbReference type="SMART" id="SM00530">
    <property type="entry name" value="HTH_XRE"/>
    <property type="match status" value="1"/>
</dbReference>
<name>A0A7D5LCA2_9EURY</name>
<dbReference type="Gene3D" id="1.10.260.40">
    <property type="entry name" value="lambda repressor-like DNA-binding domains"/>
    <property type="match status" value="1"/>
</dbReference>
<dbReference type="Proteomes" id="UP000509626">
    <property type="component" value="Chromosome"/>
</dbReference>
<gene>
    <name evidence="7" type="ORF">HUG12_15315</name>
</gene>
<evidence type="ECO:0000256" key="1">
    <source>
        <dbReference type="ARBA" id="ARBA00023015"/>
    </source>
</evidence>
<sequence length="328" mass="35934">MSRTALVGNVTAMLADAGFLVSERCAVRPKSFDLAARRGEDLLLLKVLGNVDAFDGPTGAEMRRLGSYLSATPMVVGMRTRDEDIKPGVVYFRHGVPAIHPDTLYDLLVEEVPPLIYAAPGGLYVNIDGTLVSDERKERGWSLGRLADELGVSRRTVAKYENGMNASVEVAVQLEDLFDRPFSDPVNVMEGAEEVREADPTPEPPEADPDDEHVHAVLSRAGFVVHPTQRAPFKAVSENADDAEAPDVTFTLLTGHSSFTKTAAKRAKLMASLGRVTRTRAVYFTEERSKRESLDGTAIVSVDELAETDDPDRVRELIRDRSEEPQEA</sequence>
<dbReference type="HAMAP" id="MF_00584">
    <property type="entry name" value="HTH_type_cro_C1"/>
    <property type="match status" value="1"/>
</dbReference>
<evidence type="ECO:0000256" key="2">
    <source>
        <dbReference type="ARBA" id="ARBA00023125"/>
    </source>
</evidence>
<dbReference type="Pfam" id="PF01381">
    <property type="entry name" value="HTH_3"/>
    <property type="match status" value="1"/>
</dbReference>
<evidence type="ECO:0000259" key="6">
    <source>
        <dbReference type="PROSITE" id="PS50943"/>
    </source>
</evidence>
<dbReference type="SUPFAM" id="SSF47413">
    <property type="entry name" value="lambda repressor-like DNA-binding domains"/>
    <property type="match status" value="1"/>
</dbReference>
<dbReference type="KEGG" id="halu:HUG12_15315"/>
<dbReference type="Pfam" id="PF26553">
    <property type="entry name" value="PDDEXK_19"/>
    <property type="match status" value="1"/>
</dbReference>
<protein>
    <recommendedName>
        <fullName evidence="4">Putative HTH-type transcriptional regulatory protein HUG12_15315</fullName>
    </recommendedName>
</protein>
<dbReference type="GeneID" id="56038856"/>
<evidence type="ECO:0000256" key="3">
    <source>
        <dbReference type="ARBA" id="ARBA00023163"/>
    </source>
</evidence>
<keyword evidence="8" id="KW-1185">Reference proteome</keyword>
<keyword evidence="1 4" id="KW-0805">Transcription regulation</keyword>
<dbReference type="InterPro" id="IPR059051">
    <property type="entry name" value="MTH_967_PDDEXK"/>
</dbReference>
<evidence type="ECO:0000256" key="5">
    <source>
        <dbReference type="SAM" id="MobiDB-lite"/>
    </source>
</evidence>
<keyword evidence="2 4" id="KW-0238">DNA-binding</keyword>
<dbReference type="OrthoDB" id="31424at2157"/>
<dbReference type="GO" id="GO:0003677">
    <property type="term" value="F:DNA binding"/>
    <property type="evidence" value="ECO:0007669"/>
    <property type="project" value="UniProtKB-KW"/>
</dbReference>
<dbReference type="EMBL" id="CP058579">
    <property type="protein sequence ID" value="QLG63027.1"/>
    <property type="molecule type" value="Genomic_DNA"/>
</dbReference>
<reference evidence="7 8" key="1">
    <citation type="submission" date="2020-06" db="EMBL/GenBank/DDBJ databases">
        <title>NJ-3-1, isolated from saline soil.</title>
        <authorList>
            <person name="Cui H.L."/>
            <person name="Shi X."/>
        </authorList>
    </citation>
    <scope>NUCLEOTIDE SEQUENCE [LARGE SCALE GENOMIC DNA]</scope>
    <source>
        <strain evidence="7 8">NJ-3-1</strain>
    </source>
</reference>